<dbReference type="AlphaFoldDB" id="A0A0M8NYC6"/>
<feature type="signal peptide" evidence="1">
    <location>
        <begin position="1"/>
        <end position="19"/>
    </location>
</feature>
<keyword evidence="1" id="KW-0732">Signal</keyword>
<gene>
    <name evidence="2" type="ORF">ACN38_g7782</name>
</gene>
<evidence type="ECO:0000256" key="1">
    <source>
        <dbReference type="SAM" id="SignalP"/>
    </source>
</evidence>
<reference evidence="2 3" key="1">
    <citation type="submission" date="2015-08" db="EMBL/GenBank/DDBJ databases">
        <title>Genome sequencing of Penicillium nordicum.</title>
        <authorList>
            <person name="Nguyen H.D."/>
            <person name="Seifert K.A."/>
        </authorList>
    </citation>
    <scope>NUCLEOTIDE SEQUENCE [LARGE SCALE GENOMIC DNA]</scope>
    <source>
        <strain evidence="2 3">DAOMC 185683</strain>
    </source>
</reference>
<sequence length="404" mass="44769">MVRIFPSWIAFSGLTLVVADTKWTPEDFDWNSLTCNDTVASGLWMNRHEAPSTTDLSLLPDHHPTNVNSVGSSQVAVLVALGWAWRAASVAATGIGLKNTVQSCKQTANSDAGWGPCIEGLFTTVIGFGGIASAERKLLHRGGRLIMPNRFLADGTVDLEMNILTRRDADAQNDHNDFVYRQLQSLSSSNPEFLGYAKSDHRLAKKDFGNHPLVPMFRFDHFKHGSMEMTTRDTMNGTFVTAAYSGHPTHLLGRRQIEDLKSHMKRQEVYDREALDSGVLEARFDADASESDPASLNTDAVTLFKTFEPEVSCFIGGNVKDKSVLDVQMYDKTNRATFGFGTIGVYNNNDDAHSVEKMQPAGMPLSQCKHSKSIRRSKDLRNIFIICSLFRRAIIGYIGVLVRS</sequence>
<dbReference type="EMBL" id="LHQQ01000135">
    <property type="protein sequence ID" value="KOS41348.1"/>
    <property type="molecule type" value="Genomic_DNA"/>
</dbReference>
<comment type="caution">
    <text evidence="2">The sequence shown here is derived from an EMBL/GenBank/DDBJ whole genome shotgun (WGS) entry which is preliminary data.</text>
</comment>
<organism evidence="2 3">
    <name type="scientific">Penicillium nordicum</name>
    <dbReference type="NCBI Taxonomy" id="229535"/>
    <lineage>
        <taxon>Eukaryota</taxon>
        <taxon>Fungi</taxon>
        <taxon>Dikarya</taxon>
        <taxon>Ascomycota</taxon>
        <taxon>Pezizomycotina</taxon>
        <taxon>Eurotiomycetes</taxon>
        <taxon>Eurotiomycetidae</taxon>
        <taxon>Eurotiales</taxon>
        <taxon>Aspergillaceae</taxon>
        <taxon>Penicillium</taxon>
    </lineage>
</organism>
<dbReference type="OrthoDB" id="2820380at2759"/>
<name>A0A0M8NYC6_9EURO</name>
<accession>A0A0M8NYC6</accession>
<protein>
    <recommendedName>
        <fullName evidence="4">Peptidase A1 domain-containing protein</fullName>
    </recommendedName>
</protein>
<dbReference type="Proteomes" id="UP000037696">
    <property type="component" value="Unassembled WGS sequence"/>
</dbReference>
<keyword evidence="3" id="KW-1185">Reference proteome</keyword>
<evidence type="ECO:0000313" key="2">
    <source>
        <dbReference type="EMBL" id="KOS41348.1"/>
    </source>
</evidence>
<proteinExistence type="predicted"/>
<feature type="chain" id="PRO_5005819364" description="Peptidase A1 domain-containing protein" evidence="1">
    <location>
        <begin position="20"/>
        <end position="404"/>
    </location>
</feature>
<evidence type="ECO:0008006" key="4">
    <source>
        <dbReference type="Google" id="ProtNLM"/>
    </source>
</evidence>
<evidence type="ECO:0000313" key="3">
    <source>
        <dbReference type="Proteomes" id="UP000037696"/>
    </source>
</evidence>